<feature type="chain" id="PRO_5032631698" description="Glucosylceramidase" evidence="7">
    <location>
        <begin position="23"/>
        <end position="130"/>
    </location>
</feature>
<keyword evidence="6" id="KW-0746">Sphingolipid metabolism</keyword>
<accession>A0A821S8C2</accession>
<gene>
    <name evidence="9" type="ORF">PMACD_LOCUS7350</name>
</gene>
<dbReference type="EMBL" id="CAJOBZ010000017">
    <property type="protein sequence ID" value="CAF4854433.1"/>
    <property type="molecule type" value="Genomic_DNA"/>
</dbReference>
<reference evidence="9" key="1">
    <citation type="submission" date="2021-02" db="EMBL/GenBank/DDBJ databases">
        <authorList>
            <person name="Steward A R."/>
        </authorList>
    </citation>
    <scope>NUCLEOTIDE SEQUENCE</scope>
</reference>
<sequence>MAITKVIYLVALFCLVFVLGEAQQASNQNTSGDDESCAEWFWSSVSLDLQTDNREQYVEGFGGSITDAVAYNWYKLSEETRSRLISTYFGEDGLGYNMIRIPIGGRLLKSPLHLQRLSSGRRNFVKLYFS</sequence>
<dbReference type="PANTHER" id="PTHR11069:SF23">
    <property type="entry name" value="LYSOSOMAL ACID GLUCOSYLCERAMIDASE"/>
    <property type="match status" value="1"/>
</dbReference>
<dbReference type="GO" id="GO:0006680">
    <property type="term" value="P:glucosylceramide catabolic process"/>
    <property type="evidence" value="ECO:0007669"/>
    <property type="project" value="TreeGrafter"/>
</dbReference>
<keyword evidence="6" id="KW-0326">Glycosidase</keyword>
<dbReference type="EC" id="3.2.1.45" evidence="3 6"/>
<comment type="similarity">
    <text evidence="2 6">Belongs to the glycosyl hydrolase 30 family.</text>
</comment>
<keyword evidence="5 6" id="KW-0378">Hydrolase</keyword>
<evidence type="ECO:0000256" key="3">
    <source>
        <dbReference type="ARBA" id="ARBA00012658"/>
    </source>
</evidence>
<comment type="catalytic activity">
    <reaction evidence="1">
        <text>a beta-D-glucosyl-(1&lt;-&gt;1')-N-acylsphing-4-enine + H2O = an N-acylsphing-4-enine + D-glucose</text>
        <dbReference type="Rhea" id="RHEA:13269"/>
        <dbReference type="ChEBI" id="CHEBI:4167"/>
        <dbReference type="ChEBI" id="CHEBI:15377"/>
        <dbReference type="ChEBI" id="CHEBI:22801"/>
        <dbReference type="ChEBI" id="CHEBI:52639"/>
        <dbReference type="EC" id="3.2.1.45"/>
    </reaction>
    <physiologicalReaction direction="left-to-right" evidence="1">
        <dbReference type="Rhea" id="RHEA:13270"/>
    </physiologicalReaction>
</comment>
<feature type="domain" description="Glycosyl hydrolase family 30 TIM-barrel" evidence="8">
    <location>
        <begin position="58"/>
        <end position="104"/>
    </location>
</feature>
<comment type="caution">
    <text evidence="9">The sequence shown here is derived from an EMBL/GenBank/DDBJ whole genome shotgun (WGS) entry which is preliminary data.</text>
</comment>
<dbReference type="PANTHER" id="PTHR11069">
    <property type="entry name" value="GLUCOSYLCERAMIDASE"/>
    <property type="match status" value="1"/>
</dbReference>
<dbReference type="PRINTS" id="PR00843">
    <property type="entry name" value="GLHYDRLASE30"/>
</dbReference>
<dbReference type="Proteomes" id="UP000663880">
    <property type="component" value="Unassembled WGS sequence"/>
</dbReference>
<dbReference type="OrthoDB" id="2160638at2759"/>
<dbReference type="Pfam" id="PF02055">
    <property type="entry name" value="Glyco_hydro_30"/>
    <property type="match status" value="1"/>
</dbReference>
<evidence type="ECO:0000256" key="7">
    <source>
        <dbReference type="SAM" id="SignalP"/>
    </source>
</evidence>
<evidence type="ECO:0000256" key="4">
    <source>
        <dbReference type="ARBA" id="ARBA00022729"/>
    </source>
</evidence>
<evidence type="ECO:0000256" key="5">
    <source>
        <dbReference type="ARBA" id="ARBA00022801"/>
    </source>
</evidence>
<dbReference type="InterPro" id="IPR033453">
    <property type="entry name" value="Glyco_hydro_30_TIM-barrel"/>
</dbReference>
<evidence type="ECO:0000256" key="6">
    <source>
        <dbReference type="RuleBase" id="RU361188"/>
    </source>
</evidence>
<keyword evidence="10" id="KW-1185">Reference proteome</keyword>
<keyword evidence="6" id="KW-0443">Lipid metabolism</keyword>
<keyword evidence="4 7" id="KW-0732">Signal</keyword>
<organism evidence="9 10">
    <name type="scientific">Pieris macdunnoughi</name>
    <dbReference type="NCBI Taxonomy" id="345717"/>
    <lineage>
        <taxon>Eukaryota</taxon>
        <taxon>Metazoa</taxon>
        <taxon>Ecdysozoa</taxon>
        <taxon>Arthropoda</taxon>
        <taxon>Hexapoda</taxon>
        <taxon>Insecta</taxon>
        <taxon>Pterygota</taxon>
        <taxon>Neoptera</taxon>
        <taxon>Endopterygota</taxon>
        <taxon>Lepidoptera</taxon>
        <taxon>Glossata</taxon>
        <taxon>Ditrysia</taxon>
        <taxon>Papilionoidea</taxon>
        <taxon>Pieridae</taxon>
        <taxon>Pierinae</taxon>
        <taxon>Pieris</taxon>
    </lineage>
</organism>
<dbReference type="AlphaFoldDB" id="A0A821S8C2"/>
<dbReference type="SUPFAM" id="SSF51445">
    <property type="entry name" value="(Trans)glycosidases"/>
    <property type="match status" value="1"/>
</dbReference>
<evidence type="ECO:0000313" key="9">
    <source>
        <dbReference type="EMBL" id="CAF4854433.1"/>
    </source>
</evidence>
<dbReference type="Gene3D" id="3.20.20.80">
    <property type="entry name" value="Glycosidases"/>
    <property type="match status" value="1"/>
</dbReference>
<protein>
    <recommendedName>
        <fullName evidence="3 6">Glucosylceramidase</fullName>
        <ecNumber evidence="3 6">3.2.1.45</ecNumber>
    </recommendedName>
</protein>
<proteinExistence type="inferred from homology"/>
<name>A0A821S8C2_9NEOP</name>
<dbReference type="GO" id="GO:0016020">
    <property type="term" value="C:membrane"/>
    <property type="evidence" value="ECO:0007669"/>
    <property type="project" value="GOC"/>
</dbReference>
<dbReference type="InterPro" id="IPR017853">
    <property type="entry name" value="GH"/>
</dbReference>
<dbReference type="GO" id="GO:0004348">
    <property type="term" value="F:glucosylceramidase activity"/>
    <property type="evidence" value="ECO:0007669"/>
    <property type="project" value="UniProtKB-EC"/>
</dbReference>
<feature type="signal peptide" evidence="7">
    <location>
        <begin position="1"/>
        <end position="22"/>
    </location>
</feature>
<evidence type="ECO:0000256" key="1">
    <source>
        <dbReference type="ARBA" id="ARBA00001013"/>
    </source>
</evidence>
<evidence type="ECO:0000313" key="10">
    <source>
        <dbReference type="Proteomes" id="UP000663880"/>
    </source>
</evidence>
<evidence type="ECO:0000256" key="2">
    <source>
        <dbReference type="ARBA" id="ARBA00005382"/>
    </source>
</evidence>
<dbReference type="InterPro" id="IPR001139">
    <property type="entry name" value="Glyco_hydro_30"/>
</dbReference>
<evidence type="ECO:0000259" key="8">
    <source>
        <dbReference type="Pfam" id="PF02055"/>
    </source>
</evidence>